<feature type="region of interest" description="Disordered" evidence="6">
    <location>
        <begin position="315"/>
        <end position="358"/>
    </location>
</feature>
<comment type="similarity">
    <text evidence="2">Belongs to the glycosyltransferase 2 family.</text>
</comment>
<feature type="transmembrane region" description="Helical" evidence="7">
    <location>
        <begin position="392"/>
        <end position="416"/>
    </location>
</feature>
<keyword evidence="11" id="KW-1185">Reference proteome</keyword>
<feature type="domain" description="GtrA/DPMS transmembrane" evidence="9">
    <location>
        <begin position="368"/>
        <end position="477"/>
    </location>
</feature>
<feature type="transmembrane region" description="Helical" evidence="7">
    <location>
        <begin position="365"/>
        <end position="386"/>
    </location>
</feature>
<organism evidence="10 11">
    <name type="scientific">Streptomyces amakusaensis</name>
    <dbReference type="NCBI Taxonomy" id="67271"/>
    <lineage>
        <taxon>Bacteria</taxon>
        <taxon>Bacillati</taxon>
        <taxon>Actinomycetota</taxon>
        <taxon>Actinomycetes</taxon>
        <taxon>Kitasatosporales</taxon>
        <taxon>Streptomycetaceae</taxon>
        <taxon>Streptomyces</taxon>
    </lineage>
</organism>
<dbReference type="Pfam" id="PF00535">
    <property type="entry name" value="Glycos_transf_2"/>
    <property type="match status" value="1"/>
</dbReference>
<dbReference type="EMBL" id="JBHSKP010000029">
    <property type="protein sequence ID" value="MFC5156086.1"/>
    <property type="molecule type" value="Genomic_DNA"/>
</dbReference>
<feature type="compositionally biased region" description="Low complexity" evidence="6">
    <location>
        <begin position="329"/>
        <end position="348"/>
    </location>
</feature>
<dbReference type="InterPro" id="IPR050256">
    <property type="entry name" value="Glycosyltransferase_2"/>
</dbReference>
<evidence type="ECO:0000256" key="1">
    <source>
        <dbReference type="ARBA" id="ARBA00004141"/>
    </source>
</evidence>
<accession>A0ABW0ARD3</accession>
<name>A0ABW0ARD3_9ACTN</name>
<keyword evidence="4 7" id="KW-1133">Transmembrane helix</keyword>
<feature type="transmembrane region" description="Helical" evidence="7">
    <location>
        <begin position="238"/>
        <end position="259"/>
    </location>
</feature>
<evidence type="ECO:0000313" key="10">
    <source>
        <dbReference type="EMBL" id="MFC5156086.1"/>
    </source>
</evidence>
<gene>
    <name evidence="10" type="ORF">ACFPRH_30690</name>
</gene>
<dbReference type="RefSeq" id="WP_344485301.1">
    <property type="nucleotide sequence ID" value="NZ_BAAASB010000028.1"/>
</dbReference>
<keyword evidence="5 7" id="KW-0472">Membrane</keyword>
<dbReference type="Proteomes" id="UP001596160">
    <property type="component" value="Unassembled WGS sequence"/>
</dbReference>
<evidence type="ECO:0000259" key="9">
    <source>
        <dbReference type="Pfam" id="PF04138"/>
    </source>
</evidence>
<evidence type="ECO:0000256" key="3">
    <source>
        <dbReference type="ARBA" id="ARBA00022692"/>
    </source>
</evidence>
<dbReference type="Gene3D" id="3.90.550.10">
    <property type="entry name" value="Spore Coat Polysaccharide Biosynthesis Protein SpsA, Chain A"/>
    <property type="match status" value="1"/>
</dbReference>
<feature type="transmembrane region" description="Helical" evidence="7">
    <location>
        <begin position="456"/>
        <end position="477"/>
    </location>
</feature>
<evidence type="ECO:0000256" key="4">
    <source>
        <dbReference type="ARBA" id="ARBA00022989"/>
    </source>
</evidence>
<keyword evidence="10" id="KW-0808">Transferase</keyword>
<sequence>MERETAMCGTRREISVVVPRLPGADALTDFHSTLVRTLVRTRRAFEICYVDDGSRDGTRARLTALCASDHRVRHTSFSRAFGREAALLAGARMARGEAVILMDADLRHPPELLPRLLEFHRLGYDQVVARLDRGDEGRVRAAVRAFGRRALGRLTGVGAVDGPGDFRLLSRRAVDSVLSLPESNRYSEGIFSWIGYPTVSFSYRNTRGPVRGGGNTRGSALGRGVEGVISFNSRPLRLALHTGIALFLAALGYAVWVVLDALLRQVAVPGHPTLLTAVVALGGIQLVTLGVIGEYVGRIHHEAKHRPHYVVYETDESPAAPPCPDPQDVPDAPDAPAVRDSPDSPDSPGARTADPTGTPRTVRQFALFAAIGCVNTAVYLAVYVSAHHWIPYLAAHVLGYAVSVVVSFLLNSWLTCRTRPTWRAFARYPASGVAGLVGAGILLQLAVGVLGMDKNISAVAAGVLVTPFSFLLARWAITSGAVAPSGRQR</sequence>
<feature type="domain" description="Glycosyltransferase 2-like" evidence="8">
    <location>
        <begin position="16"/>
        <end position="176"/>
    </location>
</feature>
<evidence type="ECO:0000256" key="6">
    <source>
        <dbReference type="SAM" id="MobiDB-lite"/>
    </source>
</evidence>
<feature type="transmembrane region" description="Helical" evidence="7">
    <location>
        <begin position="274"/>
        <end position="296"/>
    </location>
</feature>
<feature type="transmembrane region" description="Helical" evidence="7">
    <location>
        <begin position="428"/>
        <end position="450"/>
    </location>
</feature>
<reference evidence="11" key="1">
    <citation type="journal article" date="2019" name="Int. J. Syst. Evol. Microbiol.">
        <title>The Global Catalogue of Microorganisms (GCM) 10K type strain sequencing project: providing services to taxonomists for standard genome sequencing and annotation.</title>
        <authorList>
            <consortium name="The Broad Institute Genomics Platform"/>
            <consortium name="The Broad Institute Genome Sequencing Center for Infectious Disease"/>
            <person name="Wu L."/>
            <person name="Ma J."/>
        </authorList>
    </citation>
    <scope>NUCLEOTIDE SEQUENCE [LARGE SCALE GENOMIC DNA]</scope>
    <source>
        <strain evidence="11">PCU 266</strain>
    </source>
</reference>
<comment type="caution">
    <text evidence="10">The sequence shown here is derived from an EMBL/GenBank/DDBJ whole genome shotgun (WGS) entry which is preliminary data.</text>
</comment>
<dbReference type="CDD" id="cd04187">
    <property type="entry name" value="DPM1_like_bac"/>
    <property type="match status" value="1"/>
</dbReference>
<dbReference type="InterPro" id="IPR007267">
    <property type="entry name" value="GtrA_DPMS_TM"/>
</dbReference>
<dbReference type="GO" id="GO:0016757">
    <property type="term" value="F:glycosyltransferase activity"/>
    <property type="evidence" value="ECO:0007669"/>
    <property type="project" value="UniProtKB-KW"/>
</dbReference>
<dbReference type="EC" id="2.4.-.-" evidence="10"/>
<dbReference type="PANTHER" id="PTHR48090">
    <property type="entry name" value="UNDECAPRENYL-PHOSPHATE 4-DEOXY-4-FORMAMIDO-L-ARABINOSE TRANSFERASE-RELATED"/>
    <property type="match status" value="1"/>
</dbReference>
<evidence type="ECO:0000256" key="2">
    <source>
        <dbReference type="ARBA" id="ARBA00006739"/>
    </source>
</evidence>
<comment type="subcellular location">
    <subcellularLocation>
        <location evidence="1">Membrane</location>
        <topology evidence="1">Multi-pass membrane protein</topology>
    </subcellularLocation>
</comment>
<evidence type="ECO:0000256" key="5">
    <source>
        <dbReference type="ARBA" id="ARBA00023136"/>
    </source>
</evidence>
<protein>
    <submittedName>
        <fullName evidence="10">Glycosyltransferase</fullName>
        <ecNumber evidence="10">2.4.-.-</ecNumber>
    </submittedName>
</protein>
<keyword evidence="10" id="KW-0328">Glycosyltransferase</keyword>
<evidence type="ECO:0000256" key="7">
    <source>
        <dbReference type="SAM" id="Phobius"/>
    </source>
</evidence>
<dbReference type="Pfam" id="PF04138">
    <property type="entry name" value="GtrA_DPMS_TM"/>
    <property type="match status" value="1"/>
</dbReference>
<proteinExistence type="inferred from homology"/>
<evidence type="ECO:0000313" key="11">
    <source>
        <dbReference type="Proteomes" id="UP001596160"/>
    </source>
</evidence>
<dbReference type="PANTHER" id="PTHR48090:SF8">
    <property type="entry name" value="GLYCOSYLTRANSFERASE CSBB-RELATED"/>
    <property type="match status" value="1"/>
</dbReference>
<dbReference type="InterPro" id="IPR001173">
    <property type="entry name" value="Glyco_trans_2-like"/>
</dbReference>
<dbReference type="InterPro" id="IPR029044">
    <property type="entry name" value="Nucleotide-diphossugar_trans"/>
</dbReference>
<evidence type="ECO:0000259" key="8">
    <source>
        <dbReference type="Pfam" id="PF00535"/>
    </source>
</evidence>
<keyword evidence="3 7" id="KW-0812">Transmembrane</keyword>
<dbReference type="SUPFAM" id="SSF53448">
    <property type="entry name" value="Nucleotide-diphospho-sugar transferases"/>
    <property type="match status" value="1"/>
</dbReference>